<dbReference type="SUPFAM" id="SSF48452">
    <property type="entry name" value="TPR-like"/>
    <property type="match status" value="1"/>
</dbReference>
<organism evidence="7">
    <name type="scientific">Guillardia theta (strain CCMP2712)</name>
    <name type="common">Cryptophyte</name>
    <dbReference type="NCBI Taxonomy" id="905079"/>
    <lineage>
        <taxon>Eukaryota</taxon>
        <taxon>Cryptophyceae</taxon>
        <taxon>Pyrenomonadales</taxon>
        <taxon>Geminigeraceae</taxon>
        <taxon>Guillardia</taxon>
    </lineage>
</organism>
<dbReference type="SUPFAM" id="SSF49764">
    <property type="entry name" value="HSP20-like chaperones"/>
    <property type="match status" value="1"/>
</dbReference>
<accession>L1IT07</accession>
<feature type="compositionally biased region" description="Acidic residues" evidence="4">
    <location>
        <begin position="511"/>
        <end position="526"/>
    </location>
</feature>
<keyword evidence="3" id="KW-0175">Coiled coil</keyword>
<dbReference type="PANTHER" id="PTHR46224:SF6">
    <property type="entry name" value="ANKYRIN REPEAT FAMILY PROTEIN"/>
    <property type="match status" value="1"/>
</dbReference>
<feature type="repeat" description="ANK" evidence="1">
    <location>
        <begin position="338"/>
        <end position="370"/>
    </location>
</feature>
<evidence type="ECO:0000313" key="7">
    <source>
        <dbReference type="EMBL" id="EKX39034.1"/>
    </source>
</evidence>
<dbReference type="Gene3D" id="1.25.40.10">
    <property type="entry name" value="Tetratricopeptide repeat domain"/>
    <property type="match status" value="1"/>
</dbReference>
<dbReference type="InterPro" id="IPR011990">
    <property type="entry name" value="TPR-like_helical_dom_sf"/>
</dbReference>
<dbReference type="PANTHER" id="PTHR46224">
    <property type="entry name" value="ANKYRIN REPEAT FAMILY PROTEIN"/>
    <property type="match status" value="1"/>
</dbReference>
<feature type="domain" description="CS" evidence="6">
    <location>
        <begin position="64"/>
        <end position="160"/>
    </location>
</feature>
<dbReference type="InterPro" id="IPR051616">
    <property type="entry name" value="Cul2-RING_E3_ligase_SR"/>
</dbReference>
<reference evidence="8" key="3">
    <citation type="submission" date="2016-03" db="UniProtKB">
        <authorList>
            <consortium name="EnsemblProtists"/>
        </authorList>
    </citation>
    <scope>IDENTIFICATION</scope>
</reference>
<feature type="repeat" description="ANK" evidence="1">
    <location>
        <begin position="270"/>
        <end position="302"/>
    </location>
</feature>
<dbReference type="KEGG" id="gtt:GUITHDRAFT_143837"/>
<evidence type="ECO:0000313" key="9">
    <source>
        <dbReference type="Proteomes" id="UP000011087"/>
    </source>
</evidence>
<dbReference type="GeneID" id="17295771"/>
<dbReference type="Gene3D" id="2.60.40.790">
    <property type="match status" value="1"/>
</dbReference>
<keyword evidence="2" id="KW-0802">TPR repeat</keyword>
<evidence type="ECO:0000313" key="8">
    <source>
        <dbReference type="EnsemblProtists" id="EKX39034"/>
    </source>
</evidence>
<dbReference type="EMBL" id="JH993043">
    <property type="protein sequence ID" value="EKX39034.1"/>
    <property type="molecule type" value="Genomic_DNA"/>
</dbReference>
<dbReference type="CDD" id="cd06463">
    <property type="entry name" value="p23_like"/>
    <property type="match status" value="1"/>
</dbReference>
<feature type="compositionally biased region" description="Acidic residues" evidence="4">
    <location>
        <begin position="182"/>
        <end position="198"/>
    </location>
</feature>
<dbReference type="OMA" id="AACYFNQ"/>
<dbReference type="eggNOG" id="KOG0504">
    <property type="taxonomic scope" value="Eukaryota"/>
</dbReference>
<dbReference type="InterPro" id="IPR036770">
    <property type="entry name" value="Ankyrin_rpt-contain_sf"/>
</dbReference>
<name>L1IT07_GUITC</name>
<dbReference type="OrthoDB" id="20872at2759"/>
<dbReference type="AlphaFoldDB" id="L1IT07"/>
<protein>
    <recommendedName>
        <fullName evidence="6">CS domain-containing protein</fullName>
    </recommendedName>
</protein>
<feature type="repeat" description="ANK" evidence="1">
    <location>
        <begin position="441"/>
        <end position="473"/>
    </location>
</feature>
<evidence type="ECO:0000256" key="5">
    <source>
        <dbReference type="SAM" id="SignalP"/>
    </source>
</evidence>
<dbReference type="eggNOG" id="KOG0548">
    <property type="taxonomic scope" value="Eukaryota"/>
</dbReference>
<sequence length="620" mass="68154">MAAGFGGQQRLLAGMLLAVGWMAGGRMMAGGSHTRVRAAAPALSLHGCSLGTSRNLAIRLRGGTEIPRYGWDQTAGEVQIFVFDDESKENKTSERKLSADDFSFQARTTGFSLVCSRWDLTISELFFEIDASRATFKIKDKYILIRLPKADIDVLWPKLQKVSKLVLEDIPTFPASWHDDADGADGLEGENSTEPDPTEDNRQDKRDKSFQDLESSSKVKTMMIERQALERLLVAAKENRLAELEKALEHECKARSEPPNVILDAFKDANARGVVHWAAAEGHVEVIKLAMRAGADMKARDENGQSPFFIAVVNKRMEAARLVARNVSVDVNEKDAGLRATPLHHAAGNGDLQMIHMLMLMNANVNATSILGSALQWAAMSECEEAVKLLITLGADPNVLPSDEGGRKVPPPLVMAASMNQHRMCELYVGAGANLSLCDQEGFTALHFAAETGNVDLFRLLVERGCDVAAKNVHGKTPLQLARYRWRKSQRYQNMRDILISLGRNLSDSELCGDSDEEEEDEDSSEPEPAPTMSSTGNSGTAVVFKEKGNEALRSNKMEEAYAFYTEAILLDPSRKEFFSNRCAALLALQRHEEALADAQTAKAMDSSWAKACFREGQVS</sequence>
<dbReference type="Proteomes" id="UP000011087">
    <property type="component" value="Unassembled WGS sequence"/>
</dbReference>
<dbReference type="Gene3D" id="1.25.40.20">
    <property type="entry name" value="Ankyrin repeat-containing domain"/>
    <property type="match status" value="2"/>
</dbReference>
<dbReference type="PROSITE" id="PS50088">
    <property type="entry name" value="ANK_REPEAT"/>
    <property type="match status" value="3"/>
</dbReference>
<dbReference type="HOGENOM" id="CLU_441098_0_0_1"/>
<keyword evidence="9" id="KW-1185">Reference proteome</keyword>
<feature type="signal peptide" evidence="5">
    <location>
        <begin position="1"/>
        <end position="24"/>
    </location>
</feature>
<dbReference type="Pfam" id="PF12796">
    <property type="entry name" value="Ank_2"/>
    <property type="match status" value="2"/>
</dbReference>
<feature type="region of interest" description="Disordered" evidence="4">
    <location>
        <begin position="509"/>
        <end position="541"/>
    </location>
</feature>
<dbReference type="SMART" id="SM00248">
    <property type="entry name" value="ANK"/>
    <property type="match status" value="7"/>
</dbReference>
<dbReference type="EnsemblProtists" id="EKX39034">
    <property type="protein sequence ID" value="EKX39034"/>
    <property type="gene ID" value="GUITHDRAFT_143837"/>
</dbReference>
<dbReference type="PROSITE" id="PS50297">
    <property type="entry name" value="ANK_REP_REGION"/>
    <property type="match status" value="3"/>
</dbReference>
<dbReference type="PaxDb" id="55529-EKX39034"/>
<dbReference type="InterPro" id="IPR002110">
    <property type="entry name" value="Ankyrin_rpt"/>
</dbReference>
<feature type="repeat" description="TPR" evidence="2">
    <location>
        <begin position="542"/>
        <end position="575"/>
    </location>
</feature>
<dbReference type="STRING" id="905079.L1IT07"/>
<dbReference type="Pfam" id="PF04969">
    <property type="entry name" value="CS"/>
    <property type="match status" value="1"/>
</dbReference>
<evidence type="ECO:0000256" key="3">
    <source>
        <dbReference type="SAM" id="Coils"/>
    </source>
</evidence>
<dbReference type="Pfam" id="PF13637">
    <property type="entry name" value="Ank_4"/>
    <property type="match status" value="1"/>
</dbReference>
<dbReference type="InterPro" id="IPR019734">
    <property type="entry name" value="TPR_rpt"/>
</dbReference>
<dbReference type="InterPro" id="IPR007052">
    <property type="entry name" value="CS_dom"/>
</dbReference>
<keyword evidence="1" id="KW-0040">ANK repeat</keyword>
<dbReference type="PROSITE" id="PS50005">
    <property type="entry name" value="TPR"/>
    <property type="match status" value="1"/>
</dbReference>
<evidence type="ECO:0000256" key="1">
    <source>
        <dbReference type="PROSITE-ProRule" id="PRU00023"/>
    </source>
</evidence>
<dbReference type="RefSeq" id="XP_005826014.1">
    <property type="nucleotide sequence ID" value="XM_005825957.1"/>
</dbReference>
<feature type="coiled-coil region" evidence="3">
    <location>
        <begin position="219"/>
        <end position="254"/>
    </location>
</feature>
<dbReference type="InterPro" id="IPR008978">
    <property type="entry name" value="HSP20-like_chaperone"/>
</dbReference>
<evidence type="ECO:0000259" key="6">
    <source>
        <dbReference type="PROSITE" id="PS51203"/>
    </source>
</evidence>
<dbReference type="SUPFAM" id="SSF48403">
    <property type="entry name" value="Ankyrin repeat"/>
    <property type="match status" value="1"/>
</dbReference>
<evidence type="ECO:0000256" key="2">
    <source>
        <dbReference type="PROSITE-ProRule" id="PRU00339"/>
    </source>
</evidence>
<feature type="compositionally biased region" description="Polar residues" evidence="4">
    <location>
        <begin position="532"/>
        <end position="541"/>
    </location>
</feature>
<gene>
    <name evidence="7" type="ORF">GUITHDRAFT_143837</name>
</gene>
<feature type="region of interest" description="Disordered" evidence="4">
    <location>
        <begin position="177"/>
        <end position="216"/>
    </location>
</feature>
<feature type="chain" id="PRO_5008770471" description="CS domain-containing protein" evidence="5">
    <location>
        <begin position="25"/>
        <end position="620"/>
    </location>
</feature>
<dbReference type="PROSITE" id="PS51203">
    <property type="entry name" value="CS"/>
    <property type="match status" value="1"/>
</dbReference>
<feature type="compositionally biased region" description="Basic and acidic residues" evidence="4">
    <location>
        <begin position="199"/>
        <end position="216"/>
    </location>
</feature>
<keyword evidence="5" id="KW-0732">Signal</keyword>
<reference evidence="7 9" key="1">
    <citation type="journal article" date="2012" name="Nature">
        <title>Algal genomes reveal evolutionary mosaicism and the fate of nucleomorphs.</title>
        <authorList>
            <consortium name="DOE Joint Genome Institute"/>
            <person name="Curtis B.A."/>
            <person name="Tanifuji G."/>
            <person name="Burki F."/>
            <person name="Gruber A."/>
            <person name="Irimia M."/>
            <person name="Maruyama S."/>
            <person name="Arias M.C."/>
            <person name="Ball S.G."/>
            <person name="Gile G.H."/>
            <person name="Hirakawa Y."/>
            <person name="Hopkins J.F."/>
            <person name="Kuo A."/>
            <person name="Rensing S.A."/>
            <person name="Schmutz J."/>
            <person name="Symeonidi A."/>
            <person name="Elias M."/>
            <person name="Eveleigh R.J."/>
            <person name="Herman E.K."/>
            <person name="Klute M.J."/>
            <person name="Nakayama T."/>
            <person name="Obornik M."/>
            <person name="Reyes-Prieto A."/>
            <person name="Armbrust E.V."/>
            <person name="Aves S.J."/>
            <person name="Beiko R.G."/>
            <person name="Coutinho P."/>
            <person name="Dacks J.B."/>
            <person name="Durnford D.G."/>
            <person name="Fast N.M."/>
            <person name="Green B.R."/>
            <person name="Grisdale C.J."/>
            <person name="Hempel F."/>
            <person name="Henrissat B."/>
            <person name="Hoppner M.P."/>
            <person name="Ishida K."/>
            <person name="Kim E."/>
            <person name="Koreny L."/>
            <person name="Kroth P.G."/>
            <person name="Liu Y."/>
            <person name="Malik S.B."/>
            <person name="Maier U.G."/>
            <person name="McRose D."/>
            <person name="Mock T."/>
            <person name="Neilson J.A."/>
            <person name="Onodera N.T."/>
            <person name="Poole A.M."/>
            <person name="Pritham E.J."/>
            <person name="Richards T.A."/>
            <person name="Rocap G."/>
            <person name="Roy S.W."/>
            <person name="Sarai C."/>
            <person name="Schaack S."/>
            <person name="Shirato S."/>
            <person name="Slamovits C.H."/>
            <person name="Spencer D.F."/>
            <person name="Suzuki S."/>
            <person name="Worden A.Z."/>
            <person name="Zauner S."/>
            <person name="Barry K."/>
            <person name="Bell C."/>
            <person name="Bharti A.K."/>
            <person name="Crow J.A."/>
            <person name="Grimwood J."/>
            <person name="Kramer R."/>
            <person name="Lindquist E."/>
            <person name="Lucas S."/>
            <person name="Salamov A."/>
            <person name="McFadden G.I."/>
            <person name="Lane C.E."/>
            <person name="Keeling P.J."/>
            <person name="Gray M.W."/>
            <person name="Grigoriev I.V."/>
            <person name="Archibald J.M."/>
        </authorList>
    </citation>
    <scope>NUCLEOTIDE SEQUENCE</scope>
    <source>
        <strain evidence="7 9">CCMP2712</strain>
    </source>
</reference>
<evidence type="ECO:0000256" key="4">
    <source>
        <dbReference type="SAM" id="MobiDB-lite"/>
    </source>
</evidence>
<reference evidence="9" key="2">
    <citation type="submission" date="2012-11" db="EMBL/GenBank/DDBJ databases">
        <authorList>
            <person name="Kuo A."/>
            <person name="Curtis B.A."/>
            <person name="Tanifuji G."/>
            <person name="Burki F."/>
            <person name="Gruber A."/>
            <person name="Irimia M."/>
            <person name="Maruyama S."/>
            <person name="Arias M.C."/>
            <person name="Ball S.G."/>
            <person name="Gile G.H."/>
            <person name="Hirakawa Y."/>
            <person name="Hopkins J.F."/>
            <person name="Rensing S.A."/>
            <person name="Schmutz J."/>
            <person name="Symeonidi A."/>
            <person name="Elias M."/>
            <person name="Eveleigh R.J."/>
            <person name="Herman E.K."/>
            <person name="Klute M.J."/>
            <person name="Nakayama T."/>
            <person name="Obornik M."/>
            <person name="Reyes-Prieto A."/>
            <person name="Armbrust E.V."/>
            <person name="Aves S.J."/>
            <person name="Beiko R.G."/>
            <person name="Coutinho P."/>
            <person name="Dacks J.B."/>
            <person name="Durnford D.G."/>
            <person name="Fast N.M."/>
            <person name="Green B.R."/>
            <person name="Grisdale C."/>
            <person name="Hempe F."/>
            <person name="Henrissat B."/>
            <person name="Hoppner M.P."/>
            <person name="Ishida K.-I."/>
            <person name="Kim E."/>
            <person name="Koreny L."/>
            <person name="Kroth P.G."/>
            <person name="Liu Y."/>
            <person name="Malik S.-B."/>
            <person name="Maier U.G."/>
            <person name="McRose D."/>
            <person name="Mock T."/>
            <person name="Neilson J.A."/>
            <person name="Onodera N.T."/>
            <person name="Poole A.M."/>
            <person name="Pritham E.J."/>
            <person name="Richards T.A."/>
            <person name="Rocap G."/>
            <person name="Roy S.W."/>
            <person name="Sarai C."/>
            <person name="Schaack S."/>
            <person name="Shirato S."/>
            <person name="Slamovits C.H."/>
            <person name="Spencer D.F."/>
            <person name="Suzuki S."/>
            <person name="Worden A.Z."/>
            <person name="Zauner S."/>
            <person name="Barry K."/>
            <person name="Bell C."/>
            <person name="Bharti A.K."/>
            <person name="Crow J.A."/>
            <person name="Grimwood J."/>
            <person name="Kramer R."/>
            <person name="Lindquist E."/>
            <person name="Lucas S."/>
            <person name="Salamov A."/>
            <person name="McFadden G.I."/>
            <person name="Lane C.E."/>
            <person name="Keeling P.J."/>
            <person name="Gray M.W."/>
            <person name="Grigoriev I.V."/>
            <person name="Archibald J.M."/>
        </authorList>
    </citation>
    <scope>NUCLEOTIDE SEQUENCE</scope>
    <source>
        <strain evidence="9">CCMP2712</strain>
    </source>
</reference>
<proteinExistence type="predicted"/>